<keyword evidence="3" id="KW-1185">Reference proteome</keyword>
<accession>A0AAV1W7C7</accession>
<feature type="region of interest" description="Disordered" evidence="1">
    <location>
        <begin position="1"/>
        <end position="56"/>
    </location>
</feature>
<comment type="caution">
    <text evidence="2">The sequence shown here is derived from an EMBL/GenBank/DDBJ whole genome shotgun (WGS) entry which is preliminary data.</text>
</comment>
<dbReference type="EMBL" id="CAXHTB010000004">
    <property type="protein sequence ID" value="CAL0305220.1"/>
    <property type="molecule type" value="Genomic_DNA"/>
</dbReference>
<reference evidence="2 3" key="1">
    <citation type="submission" date="2024-03" db="EMBL/GenBank/DDBJ databases">
        <authorList>
            <person name="Martinez-Hernandez J."/>
        </authorList>
    </citation>
    <scope>NUCLEOTIDE SEQUENCE [LARGE SCALE GENOMIC DNA]</scope>
</reference>
<sequence length="56" mass="6149">MTISDLNQVSAFQGPDPKISPEELPLDNSQENQPEADSSISIKCPRSTIHFNNPPL</sequence>
<evidence type="ECO:0000313" key="3">
    <source>
        <dbReference type="Proteomes" id="UP001497480"/>
    </source>
</evidence>
<gene>
    <name evidence="2" type="ORF">LLUT_LOCUS6280</name>
</gene>
<protein>
    <submittedName>
        <fullName evidence="2">Uncharacterized protein</fullName>
    </submittedName>
</protein>
<feature type="compositionally biased region" description="Polar residues" evidence="1">
    <location>
        <begin position="1"/>
        <end position="11"/>
    </location>
</feature>
<name>A0AAV1W7C7_LUPLU</name>
<feature type="compositionally biased region" description="Polar residues" evidence="1">
    <location>
        <begin position="27"/>
        <end position="41"/>
    </location>
</feature>
<evidence type="ECO:0000313" key="2">
    <source>
        <dbReference type="EMBL" id="CAL0305220.1"/>
    </source>
</evidence>
<evidence type="ECO:0000256" key="1">
    <source>
        <dbReference type="SAM" id="MobiDB-lite"/>
    </source>
</evidence>
<organism evidence="2 3">
    <name type="scientific">Lupinus luteus</name>
    <name type="common">European yellow lupine</name>
    <dbReference type="NCBI Taxonomy" id="3873"/>
    <lineage>
        <taxon>Eukaryota</taxon>
        <taxon>Viridiplantae</taxon>
        <taxon>Streptophyta</taxon>
        <taxon>Embryophyta</taxon>
        <taxon>Tracheophyta</taxon>
        <taxon>Spermatophyta</taxon>
        <taxon>Magnoliopsida</taxon>
        <taxon>eudicotyledons</taxon>
        <taxon>Gunneridae</taxon>
        <taxon>Pentapetalae</taxon>
        <taxon>rosids</taxon>
        <taxon>fabids</taxon>
        <taxon>Fabales</taxon>
        <taxon>Fabaceae</taxon>
        <taxon>Papilionoideae</taxon>
        <taxon>50 kb inversion clade</taxon>
        <taxon>genistoids sensu lato</taxon>
        <taxon>core genistoids</taxon>
        <taxon>Genisteae</taxon>
        <taxon>Lupinus</taxon>
    </lineage>
</organism>
<dbReference type="AlphaFoldDB" id="A0AAV1W7C7"/>
<proteinExistence type="predicted"/>
<dbReference type="Proteomes" id="UP001497480">
    <property type="component" value="Unassembled WGS sequence"/>
</dbReference>